<dbReference type="PANTHER" id="PTHR13707:SF57">
    <property type="entry name" value="SUCCINYL-COA:3-KETOACID COENZYME A TRANSFERASE SUBUNIT B-RELATED"/>
    <property type="match status" value="1"/>
</dbReference>
<protein>
    <submittedName>
        <fullName evidence="2">3-oxoadipate CoA-transferase subunit B</fullName>
    </submittedName>
</protein>
<dbReference type="Gene3D" id="3.40.1080.10">
    <property type="entry name" value="Glutaconate Coenzyme A-transferase"/>
    <property type="match status" value="1"/>
</dbReference>
<proteinExistence type="predicted"/>
<keyword evidence="1 2" id="KW-0808">Transferase</keyword>
<sequence>MAERVASDVPAGAVVNLGIGIPTQVSNYLNPEHEIILHTENGMLGMGPEAHGDDIDTDLLNAGKKPITESPGCSYFHHADSFAIMRGGHLDIAVLGAFQVSRNGDLANWHTGEPEAIPAVGGAMDLAVGAKDVFVIMELMTKTGTSKLVSELSYPVTGLGCVTRVYTELAIFDLDRTGNVRVTETYGDTSVADLRDMTQLDLIDATE</sequence>
<accession>A0A094QH51</accession>
<organism evidence="2">
    <name type="scientific">freshwater metagenome</name>
    <dbReference type="NCBI Taxonomy" id="449393"/>
    <lineage>
        <taxon>unclassified sequences</taxon>
        <taxon>metagenomes</taxon>
        <taxon>ecological metagenomes</taxon>
    </lineage>
</organism>
<dbReference type="AlphaFoldDB" id="A0A094QH51"/>
<dbReference type="InterPro" id="IPR004165">
    <property type="entry name" value="CoA_trans_fam_I"/>
</dbReference>
<dbReference type="InterPro" id="IPR012791">
    <property type="entry name" value="3-oxoacid_CoA-transf_B"/>
</dbReference>
<dbReference type="Pfam" id="PF01144">
    <property type="entry name" value="CoA_trans"/>
    <property type="match status" value="1"/>
</dbReference>
<dbReference type="PANTHER" id="PTHR13707">
    <property type="entry name" value="KETOACID-COENZYME A TRANSFERASE"/>
    <property type="match status" value="1"/>
</dbReference>
<evidence type="ECO:0000256" key="1">
    <source>
        <dbReference type="ARBA" id="ARBA00022679"/>
    </source>
</evidence>
<dbReference type="GO" id="GO:0008410">
    <property type="term" value="F:CoA-transferase activity"/>
    <property type="evidence" value="ECO:0007669"/>
    <property type="project" value="InterPro"/>
</dbReference>
<comment type="caution">
    <text evidence="2">The sequence shown here is derived from an EMBL/GenBank/DDBJ whole genome shotgun (WGS) entry which is preliminary data.</text>
</comment>
<gene>
    <name evidence="2" type="ORF">GM51_1220</name>
</gene>
<evidence type="ECO:0000313" key="2">
    <source>
        <dbReference type="EMBL" id="KGA21664.1"/>
    </source>
</evidence>
<dbReference type="NCBIfam" id="TIGR02428">
    <property type="entry name" value="pcaJ_scoB_fam"/>
    <property type="match status" value="1"/>
</dbReference>
<dbReference type="InterPro" id="IPR037171">
    <property type="entry name" value="NagB/RpiA_transferase-like"/>
</dbReference>
<name>A0A094QH51_9ZZZZ</name>
<dbReference type="SUPFAM" id="SSF100950">
    <property type="entry name" value="NagB/RpiA/CoA transferase-like"/>
    <property type="match status" value="1"/>
</dbReference>
<dbReference type="EMBL" id="JNSL01000003">
    <property type="protein sequence ID" value="KGA21664.1"/>
    <property type="molecule type" value="Genomic_DNA"/>
</dbReference>
<reference evidence="2" key="1">
    <citation type="submission" date="2014-06" db="EMBL/GenBank/DDBJ databases">
        <title>Key roles for freshwater Actinobacteria revealed by deep metagenomic sequencing.</title>
        <authorList>
            <person name="Ghai R."/>
            <person name="Mizuno C.M."/>
            <person name="Picazo A."/>
            <person name="Camacho A."/>
            <person name="Rodriguez-Valera F."/>
        </authorList>
    </citation>
    <scope>NUCLEOTIDE SEQUENCE</scope>
</reference>
<dbReference type="SMART" id="SM00882">
    <property type="entry name" value="CoA_trans"/>
    <property type="match status" value="1"/>
</dbReference>